<dbReference type="Pfam" id="PF01412">
    <property type="entry name" value="ArfGap"/>
    <property type="match status" value="1"/>
</dbReference>
<dbReference type="Proteomes" id="UP000823046">
    <property type="component" value="Unassembled WGS sequence"/>
</dbReference>
<dbReference type="PROSITE" id="PS50115">
    <property type="entry name" value="ARFGAP"/>
    <property type="match status" value="1"/>
</dbReference>
<dbReference type="CDD" id="cd08831">
    <property type="entry name" value="ArfGap_ArfGap2_3_like"/>
    <property type="match status" value="1"/>
</dbReference>
<evidence type="ECO:0000259" key="7">
    <source>
        <dbReference type="PROSITE" id="PS50115"/>
    </source>
</evidence>
<keyword evidence="4" id="KW-0862">Zinc</keyword>
<evidence type="ECO:0000256" key="4">
    <source>
        <dbReference type="ARBA" id="ARBA00022833"/>
    </source>
</evidence>
<feature type="region of interest" description="Disordered" evidence="6">
    <location>
        <begin position="152"/>
        <end position="182"/>
    </location>
</feature>
<dbReference type="SUPFAM" id="SSF57863">
    <property type="entry name" value="ArfGap/RecO-like zinc finger"/>
    <property type="match status" value="1"/>
</dbReference>
<keyword evidence="3 5" id="KW-0863">Zinc-finger</keyword>
<dbReference type="SMART" id="SM00105">
    <property type="entry name" value="ArfGap"/>
    <property type="match status" value="1"/>
</dbReference>
<keyword evidence="1" id="KW-0343">GTPase activation</keyword>
<protein>
    <submittedName>
        <fullName evidence="8">GTPase activating protein for adp ribosylation factor</fullName>
    </submittedName>
</protein>
<sequence length="350" mass="38620">MVPKAVPPEADGECARRWFSLAVAPKGFVSEQDRDAAFLEMRKRLENRTCFDCATANPTWVSVSFGIFICLSCSGKHRRLGTHVSFVRSTEMDNFTPLQLLRMDLGGNQKARPFFKLRSHDGKKSVEYSSKLALQYRQQLKRAIEGSLKAAGIDSKDASEDATSSDAALSDSSNSLDHTSIQSKANCNVSPLSKRLNSDFDFDSMQQEIEATAKLGIEADNPQTKKHSLPTPPVKTSSTAHIPSTEKPAASVKLSRFANAKSISSEQYFSNEYNAQNSTKPSITTRLDPSCQSVSSEDFFPSKRDFKDEHEEKTLVYLREIKETAKSGLSSLAATGFDVSVPLRLLSINK</sequence>
<dbReference type="EMBL" id="JADAQX010000524">
    <property type="protein sequence ID" value="KAF8819987.1"/>
    <property type="molecule type" value="Genomic_DNA"/>
</dbReference>
<feature type="compositionally biased region" description="Low complexity" evidence="6">
    <location>
        <begin position="161"/>
        <end position="177"/>
    </location>
</feature>
<accession>A0ABQ7J7M5</accession>
<dbReference type="InterPro" id="IPR038508">
    <property type="entry name" value="ArfGAP_dom_sf"/>
</dbReference>
<feature type="domain" description="Arf-GAP" evidence="7">
    <location>
        <begin position="35"/>
        <end position="140"/>
    </location>
</feature>
<dbReference type="InterPro" id="IPR001164">
    <property type="entry name" value="ArfGAP_dom"/>
</dbReference>
<reference evidence="8 9" key="1">
    <citation type="journal article" date="2020" name="bioRxiv">
        <title>Metabolic contributions of an alphaproteobacterial endosymbiont in the apicomplexan Cardiosporidium cionae.</title>
        <authorList>
            <person name="Hunter E.S."/>
            <person name="Paight C.J."/>
            <person name="Lane C.E."/>
        </authorList>
    </citation>
    <scope>NUCLEOTIDE SEQUENCE [LARGE SCALE GENOMIC DNA]</scope>
    <source>
        <strain evidence="8">ESH_2018</strain>
    </source>
</reference>
<name>A0ABQ7J7M5_9APIC</name>
<dbReference type="PANTHER" id="PTHR45686:SF4">
    <property type="entry name" value="ADP-RIBOSYLATION FACTOR GTPASE ACTIVATING PROTEIN 3, ISOFORM H"/>
    <property type="match status" value="1"/>
</dbReference>
<evidence type="ECO:0000313" key="8">
    <source>
        <dbReference type="EMBL" id="KAF8819987.1"/>
    </source>
</evidence>
<comment type="caution">
    <text evidence="8">The sequence shown here is derived from an EMBL/GenBank/DDBJ whole genome shotgun (WGS) entry which is preliminary data.</text>
</comment>
<proteinExistence type="predicted"/>
<evidence type="ECO:0000256" key="3">
    <source>
        <dbReference type="ARBA" id="ARBA00022771"/>
    </source>
</evidence>
<evidence type="ECO:0000313" key="9">
    <source>
        <dbReference type="Proteomes" id="UP000823046"/>
    </source>
</evidence>
<organism evidence="8 9">
    <name type="scientific">Cardiosporidium cionae</name>
    <dbReference type="NCBI Taxonomy" id="476202"/>
    <lineage>
        <taxon>Eukaryota</taxon>
        <taxon>Sar</taxon>
        <taxon>Alveolata</taxon>
        <taxon>Apicomplexa</taxon>
        <taxon>Aconoidasida</taxon>
        <taxon>Nephromycida</taxon>
        <taxon>Cardiosporidium</taxon>
    </lineage>
</organism>
<evidence type="ECO:0000256" key="6">
    <source>
        <dbReference type="SAM" id="MobiDB-lite"/>
    </source>
</evidence>
<dbReference type="Gene3D" id="1.10.220.150">
    <property type="entry name" value="Arf GTPase activating protein"/>
    <property type="match status" value="1"/>
</dbReference>
<evidence type="ECO:0000256" key="2">
    <source>
        <dbReference type="ARBA" id="ARBA00022723"/>
    </source>
</evidence>
<keyword evidence="2" id="KW-0479">Metal-binding</keyword>
<dbReference type="PANTHER" id="PTHR45686">
    <property type="entry name" value="ADP-RIBOSYLATION FACTOR GTPASE ACTIVATING PROTEIN 3, ISOFORM H-RELATED"/>
    <property type="match status" value="1"/>
</dbReference>
<keyword evidence="9" id="KW-1185">Reference proteome</keyword>
<evidence type="ECO:0000256" key="1">
    <source>
        <dbReference type="ARBA" id="ARBA00022468"/>
    </source>
</evidence>
<gene>
    <name evidence="8" type="ORF">IE077_003730</name>
</gene>
<dbReference type="PRINTS" id="PR00405">
    <property type="entry name" value="REVINTRACTNG"/>
</dbReference>
<feature type="region of interest" description="Disordered" evidence="6">
    <location>
        <begin position="216"/>
        <end position="248"/>
    </location>
</feature>
<dbReference type="InterPro" id="IPR037278">
    <property type="entry name" value="ARFGAP/RecO"/>
</dbReference>
<evidence type="ECO:0000256" key="5">
    <source>
        <dbReference type="PROSITE-ProRule" id="PRU00288"/>
    </source>
</evidence>